<organism evidence="2 3">
    <name type="scientific">Shewanella surugensis</name>
    <dbReference type="NCBI Taxonomy" id="212020"/>
    <lineage>
        <taxon>Bacteria</taxon>
        <taxon>Pseudomonadati</taxon>
        <taxon>Pseudomonadota</taxon>
        <taxon>Gammaproteobacteria</taxon>
        <taxon>Alteromonadales</taxon>
        <taxon>Shewanellaceae</taxon>
        <taxon>Shewanella</taxon>
    </lineage>
</organism>
<feature type="chain" id="PRO_5045326314" evidence="1">
    <location>
        <begin position="22"/>
        <end position="62"/>
    </location>
</feature>
<accession>A0ABT0LJR1</accession>
<keyword evidence="1" id="KW-0732">Signal</keyword>
<gene>
    <name evidence="2" type="ORF">L2764_26040</name>
</gene>
<proteinExistence type="predicted"/>
<keyword evidence="3" id="KW-1185">Reference proteome</keyword>
<dbReference type="Proteomes" id="UP001203423">
    <property type="component" value="Unassembled WGS sequence"/>
</dbReference>
<reference evidence="2 3" key="1">
    <citation type="submission" date="2022-01" db="EMBL/GenBank/DDBJ databases">
        <title>Whole genome-based taxonomy of the Shewanellaceae.</title>
        <authorList>
            <person name="Martin-Rodriguez A.J."/>
        </authorList>
    </citation>
    <scope>NUCLEOTIDE SEQUENCE [LARGE SCALE GENOMIC DNA]</scope>
    <source>
        <strain evidence="2 3">DSM 17177</strain>
    </source>
</reference>
<dbReference type="RefSeq" id="WP_248943256.1">
    <property type="nucleotide sequence ID" value="NZ_JAKIKS010000223.1"/>
</dbReference>
<protein>
    <submittedName>
        <fullName evidence="2">Uncharacterized protein</fullName>
    </submittedName>
</protein>
<name>A0ABT0LJR1_9GAMM</name>
<sequence length="62" mass="6608">MKVLTLSSLILATTIPFFCFSAEFEAGTSGGYGGTPFIDTVPSDYLQLRSVTICAGSLINKR</sequence>
<comment type="caution">
    <text evidence="2">The sequence shown here is derived from an EMBL/GenBank/DDBJ whole genome shotgun (WGS) entry which is preliminary data.</text>
</comment>
<evidence type="ECO:0000256" key="1">
    <source>
        <dbReference type="SAM" id="SignalP"/>
    </source>
</evidence>
<feature type="signal peptide" evidence="1">
    <location>
        <begin position="1"/>
        <end position="21"/>
    </location>
</feature>
<dbReference type="EMBL" id="JAKIKS010000223">
    <property type="protein sequence ID" value="MCL1127824.1"/>
    <property type="molecule type" value="Genomic_DNA"/>
</dbReference>
<evidence type="ECO:0000313" key="2">
    <source>
        <dbReference type="EMBL" id="MCL1127824.1"/>
    </source>
</evidence>
<evidence type="ECO:0000313" key="3">
    <source>
        <dbReference type="Proteomes" id="UP001203423"/>
    </source>
</evidence>